<reference evidence="2" key="1">
    <citation type="submission" date="2023-03" db="EMBL/GenBank/DDBJ databases">
        <title>Massive genome expansion in bonnet fungi (Mycena s.s.) driven by repeated elements and novel gene families across ecological guilds.</title>
        <authorList>
            <consortium name="Lawrence Berkeley National Laboratory"/>
            <person name="Harder C.B."/>
            <person name="Miyauchi S."/>
            <person name="Viragh M."/>
            <person name="Kuo A."/>
            <person name="Thoen E."/>
            <person name="Andreopoulos B."/>
            <person name="Lu D."/>
            <person name="Skrede I."/>
            <person name="Drula E."/>
            <person name="Henrissat B."/>
            <person name="Morin E."/>
            <person name="Kohler A."/>
            <person name="Barry K."/>
            <person name="LaButti K."/>
            <person name="Morin E."/>
            <person name="Salamov A."/>
            <person name="Lipzen A."/>
            <person name="Mereny Z."/>
            <person name="Hegedus B."/>
            <person name="Baldrian P."/>
            <person name="Stursova M."/>
            <person name="Weitz H."/>
            <person name="Taylor A."/>
            <person name="Grigoriev I.V."/>
            <person name="Nagy L.G."/>
            <person name="Martin F."/>
            <person name="Kauserud H."/>
        </authorList>
    </citation>
    <scope>NUCLEOTIDE SEQUENCE</scope>
    <source>
        <strain evidence="2">CBHHK182m</strain>
    </source>
</reference>
<sequence>MNPPIAATPTLVPPTDPSQVQDSRAKRLVRQQARFRDRGGIFVPRAHNNLLDILLGRKKPSPLKRRSRSRSLSASPSKSAASRSKRGSSVGRKSGGTASKPPSSQKAKTLPSRPDDDEPEQPIAGPSRLPEAAKKPPSKVAASRKGKKTVTADEETLQESKPAPKRKGRPPKSTQPTEDELQEPKTKPTAKRKTKVVALDEKADDKPAPKKRATAPKSKASRKTTEVDAEPEDGGVPVKSGAKSKAKASKSGTDSKPKAKPKARATKASEDTEVDVDPPARPAFSSCQVPRDLR</sequence>
<accession>A0AAD7J7P7</accession>
<feature type="compositionally biased region" description="Basic and acidic residues" evidence="1">
    <location>
        <begin position="198"/>
        <end position="208"/>
    </location>
</feature>
<dbReference type="Proteomes" id="UP001215598">
    <property type="component" value="Unassembled WGS sequence"/>
</dbReference>
<protein>
    <submittedName>
        <fullName evidence="2">Uncharacterized protein</fullName>
    </submittedName>
</protein>
<keyword evidence="3" id="KW-1185">Reference proteome</keyword>
<evidence type="ECO:0000256" key="1">
    <source>
        <dbReference type="SAM" id="MobiDB-lite"/>
    </source>
</evidence>
<feature type="compositionally biased region" description="Basic residues" evidence="1">
    <location>
        <begin position="209"/>
        <end position="222"/>
    </location>
</feature>
<dbReference type="EMBL" id="JARKIB010000047">
    <property type="protein sequence ID" value="KAJ7756281.1"/>
    <property type="molecule type" value="Genomic_DNA"/>
</dbReference>
<feature type="region of interest" description="Disordered" evidence="1">
    <location>
        <begin position="1"/>
        <end position="28"/>
    </location>
</feature>
<feature type="region of interest" description="Disordered" evidence="1">
    <location>
        <begin position="54"/>
        <end position="294"/>
    </location>
</feature>
<gene>
    <name evidence="2" type="ORF">B0H16DRAFT_696479</name>
</gene>
<organism evidence="2 3">
    <name type="scientific">Mycena metata</name>
    <dbReference type="NCBI Taxonomy" id="1033252"/>
    <lineage>
        <taxon>Eukaryota</taxon>
        <taxon>Fungi</taxon>
        <taxon>Dikarya</taxon>
        <taxon>Basidiomycota</taxon>
        <taxon>Agaricomycotina</taxon>
        <taxon>Agaricomycetes</taxon>
        <taxon>Agaricomycetidae</taxon>
        <taxon>Agaricales</taxon>
        <taxon>Marasmiineae</taxon>
        <taxon>Mycenaceae</taxon>
        <taxon>Mycena</taxon>
    </lineage>
</organism>
<dbReference type="AlphaFoldDB" id="A0AAD7J7P7"/>
<name>A0AAD7J7P7_9AGAR</name>
<comment type="caution">
    <text evidence="2">The sequence shown here is derived from an EMBL/GenBank/DDBJ whole genome shotgun (WGS) entry which is preliminary data.</text>
</comment>
<proteinExistence type="predicted"/>
<feature type="compositionally biased region" description="Low complexity" evidence="1">
    <location>
        <begin position="70"/>
        <end position="96"/>
    </location>
</feature>
<evidence type="ECO:0000313" key="2">
    <source>
        <dbReference type="EMBL" id="KAJ7756281.1"/>
    </source>
</evidence>
<evidence type="ECO:0000313" key="3">
    <source>
        <dbReference type="Proteomes" id="UP001215598"/>
    </source>
</evidence>
<feature type="compositionally biased region" description="Basic residues" evidence="1">
    <location>
        <begin position="56"/>
        <end position="69"/>
    </location>
</feature>